<dbReference type="InterPro" id="IPR018490">
    <property type="entry name" value="cNMP-bd_dom_sf"/>
</dbReference>
<keyword evidence="3" id="KW-0804">Transcription</keyword>
<evidence type="ECO:0000256" key="3">
    <source>
        <dbReference type="ARBA" id="ARBA00023163"/>
    </source>
</evidence>
<name>B5W5A2_LIMMA</name>
<keyword evidence="1" id="KW-0805">Transcription regulation</keyword>
<dbReference type="PANTHER" id="PTHR24567">
    <property type="entry name" value="CRP FAMILY TRANSCRIPTIONAL REGULATORY PROTEIN"/>
    <property type="match status" value="1"/>
</dbReference>
<dbReference type="AlphaFoldDB" id="B5W5A2"/>
<proteinExistence type="predicted"/>
<dbReference type="InterPro" id="IPR050397">
    <property type="entry name" value="Env_Response_Regulators"/>
</dbReference>
<dbReference type="Gene3D" id="1.10.10.10">
    <property type="entry name" value="Winged helix-like DNA-binding domain superfamily/Winged helix DNA-binding domain"/>
    <property type="match status" value="1"/>
</dbReference>
<dbReference type="InterPro" id="IPR036388">
    <property type="entry name" value="WH-like_DNA-bd_sf"/>
</dbReference>
<dbReference type="SUPFAM" id="SSF46785">
    <property type="entry name" value="Winged helix' DNA-binding domain"/>
    <property type="match status" value="1"/>
</dbReference>
<organism evidence="5 6">
    <name type="scientific">Limnospira maxima CS-328</name>
    <dbReference type="NCBI Taxonomy" id="513049"/>
    <lineage>
        <taxon>Bacteria</taxon>
        <taxon>Bacillati</taxon>
        <taxon>Cyanobacteriota</taxon>
        <taxon>Cyanophyceae</taxon>
        <taxon>Oscillatoriophycideae</taxon>
        <taxon>Oscillatoriales</taxon>
        <taxon>Sirenicapillariaceae</taxon>
        <taxon>Limnospira</taxon>
    </lineage>
</organism>
<evidence type="ECO:0000259" key="4">
    <source>
        <dbReference type="PROSITE" id="PS50042"/>
    </source>
</evidence>
<reference evidence="5 6" key="1">
    <citation type="journal article" date="2011" name="Appl. Environ. Microbiol.">
        <title>Contribution of a Sodium Ion Gradient to Energy Conservation during Fermentation in the Cyanobacterium Arthrospira (Spirulina) maxima CS-328.</title>
        <authorList>
            <person name="Carrieri D."/>
            <person name="Ananyev G."/>
            <person name="Lenz O."/>
            <person name="Bryant D.A."/>
            <person name="Dismukes G.C."/>
        </authorList>
    </citation>
    <scope>NUCLEOTIDE SEQUENCE [LARGE SCALE GENOMIC DNA]</scope>
    <source>
        <strain evidence="5 6">CS-328</strain>
    </source>
</reference>
<dbReference type="Proteomes" id="UP000004061">
    <property type="component" value="Unassembled WGS sequence"/>
</dbReference>
<gene>
    <name evidence="5" type="ORF">AmaxDRAFT_3951</name>
</gene>
<dbReference type="GO" id="GO:0005829">
    <property type="term" value="C:cytosol"/>
    <property type="evidence" value="ECO:0007669"/>
    <property type="project" value="TreeGrafter"/>
</dbReference>
<dbReference type="SMART" id="SM00100">
    <property type="entry name" value="cNMP"/>
    <property type="match status" value="1"/>
</dbReference>
<dbReference type="EMBL" id="ABYK01000034">
    <property type="protein sequence ID" value="EDZ93299.1"/>
    <property type="molecule type" value="Genomic_DNA"/>
</dbReference>
<dbReference type="GO" id="GO:0003700">
    <property type="term" value="F:DNA-binding transcription factor activity"/>
    <property type="evidence" value="ECO:0007669"/>
    <property type="project" value="TreeGrafter"/>
</dbReference>
<keyword evidence="2" id="KW-0238">DNA-binding</keyword>
<sequence>MGNFKSLVIEISKPLAVCEVVCQHKTSDLARVLMQTEAFSELFPLFKGANPETLEWLLSVAVKHEYPANRAIVMEDAWGNAVYFIVSGWVKVRRLSGDNVVTLAILGRGDFFGEMAILDESPRSNDVIALSSVRLISVSAQRFIQTLFKDPQLHHRMLQLMVRRLRQTNQRYQIRHRPPAVKLANTLVELAENYGQLTEKGADIFNIPEQDLAHVTDISLEETSKIMEKLNSKGWINIDTERQVIHLINLKHLNQLANQ</sequence>
<dbReference type="PROSITE" id="PS50042">
    <property type="entry name" value="CNMP_BINDING_3"/>
    <property type="match status" value="1"/>
</dbReference>
<dbReference type="InterPro" id="IPR000595">
    <property type="entry name" value="cNMP-bd_dom"/>
</dbReference>
<evidence type="ECO:0000313" key="6">
    <source>
        <dbReference type="Proteomes" id="UP000004061"/>
    </source>
</evidence>
<protein>
    <submittedName>
        <fullName evidence="5">Cyclic nucleotide-binding protein</fullName>
    </submittedName>
</protein>
<evidence type="ECO:0000256" key="1">
    <source>
        <dbReference type="ARBA" id="ARBA00023015"/>
    </source>
</evidence>
<keyword evidence="6" id="KW-1185">Reference proteome</keyword>
<evidence type="ECO:0000313" key="5">
    <source>
        <dbReference type="EMBL" id="EDZ93299.1"/>
    </source>
</evidence>
<dbReference type="SUPFAM" id="SSF51206">
    <property type="entry name" value="cAMP-binding domain-like"/>
    <property type="match status" value="1"/>
</dbReference>
<dbReference type="InterPro" id="IPR036390">
    <property type="entry name" value="WH_DNA-bd_sf"/>
</dbReference>
<dbReference type="Pfam" id="PF00027">
    <property type="entry name" value="cNMP_binding"/>
    <property type="match status" value="1"/>
</dbReference>
<dbReference type="Gene3D" id="2.60.120.10">
    <property type="entry name" value="Jelly Rolls"/>
    <property type="match status" value="1"/>
</dbReference>
<comment type="caution">
    <text evidence="5">The sequence shown here is derived from an EMBL/GenBank/DDBJ whole genome shotgun (WGS) entry which is preliminary data.</text>
</comment>
<dbReference type="Pfam" id="PF13545">
    <property type="entry name" value="HTH_Crp_2"/>
    <property type="match status" value="1"/>
</dbReference>
<dbReference type="PANTHER" id="PTHR24567:SF68">
    <property type="entry name" value="DNA-BINDING TRANSCRIPTIONAL DUAL REGULATOR CRP"/>
    <property type="match status" value="1"/>
</dbReference>
<evidence type="ECO:0000256" key="2">
    <source>
        <dbReference type="ARBA" id="ARBA00023125"/>
    </source>
</evidence>
<feature type="domain" description="Cyclic nucleotide-binding" evidence="4">
    <location>
        <begin position="45"/>
        <end position="164"/>
    </location>
</feature>
<dbReference type="InterPro" id="IPR014710">
    <property type="entry name" value="RmlC-like_jellyroll"/>
</dbReference>
<accession>B5W5A2</accession>
<dbReference type="CDD" id="cd00038">
    <property type="entry name" value="CAP_ED"/>
    <property type="match status" value="1"/>
</dbReference>
<dbReference type="GO" id="GO:0003677">
    <property type="term" value="F:DNA binding"/>
    <property type="evidence" value="ECO:0007669"/>
    <property type="project" value="UniProtKB-KW"/>
</dbReference>
<dbReference type="InterPro" id="IPR012318">
    <property type="entry name" value="HTH_CRP"/>
</dbReference>